<dbReference type="FunFam" id="1.20.1740.10:FF:000006">
    <property type="entry name" value="General amino acid permease"/>
    <property type="match status" value="1"/>
</dbReference>
<comment type="subcellular location">
    <subcellularLocation>
        <location evidence="1">Membrane</location>
        <topology evidence="1">Multi-pass membrane protein</topology>
    </subcellularLocation>
</comment>
<keyword evidence="6 7" id="KW-0472">Membrane</keyword>
<feature type="transmembrane region" description="Helical" evidence="7">
    <location>
        <begin position="148"/>
        <end position="169"/>
    </location>
</feature>
<gene>
    <name evidence="9" type="ORF">GYMLUDRAFT_50605</name>
</gene>
<dbReference type="PIRSF" id="PIRSF006060">
    <property type="entry name" value="AA_transporter"/>
    <property type="match status" value="1"/>
</dbReference>
<dbReference type="PANTHER" id="PTHR43341">
    <property type="entry name" value="AMINO ACID PERMEASE"/>
    <property type="match status" value="1"/>
</dbReference>
<evidence type="ECO:0000256" key="2">
    <source>
        <dbReference type="ARBA" id="ARBA00022448"/>
    </source>
</evidence>
<dbReference type="Gene3D" id="1.20.1740.10">
    <property type="entry name" value="Amino acid/polyamine transporter I"/>
    <property type="match status" value="1"/>
</dbReference>
<dbReference type="Pfam" id="PF00324">
    <property type="entry name" value="AA_permease"/>
    <property type="match status" value="1"/>
</dbReference>
<feature type="transmembrane region" description="Helical" evidence="7">
    <location>
        <begin position="368"/>
        <end position="386"/>
    </location>
</feature>
<dbReference type="GO" id="GO:0015171">
    <property type="term" value="F:amino acid transmembrane transporter activity"/>
    <property type="evidence" value="ECO:0007669"/>
    <property type="project" value="TreeGrafter"/>
</dbReference>
<dbReference type="HOGENOM" id="CLU_007946_12_1_1"/>
<evidence type="ECO:0000256" key="3">
    <source>
        <dbReference type="ARBA" id="ARBA00022692"/>
    </source>
</evidence>
<evidence type="ECO:0000256" key="1">
    <source>
        <dbReference type="ARBA" id="ARBA00004141"/>
    </source>
</evidence>
<keyword evidence="5 7" id="KW-1133">Transmembrane helix</keyword>
<feature type="transmembrane region" description="Helical" evidence="7">
    <location>
        <begin position="271"/>
        <end position="290"/>
    </location>
</feature>
<evidence type="ECO:0000256" key="6">
    <source>
        <dbReference type="ARBA" id="ARBA00023136"/>
    </source>
</evidence>
<evidence type="ECO:0000259" key="8">
    <source>
        <dbReference type="Pfam" id="PF00324"/>
    </source>
</evidence>
<feature type="transmembrane region" description="Helical" evidence="7">
    <location>
        <begin position="39"/>
        <end position="57"/>
    </location>
</feature>
<name>A0A0D0AMA4_9AGAR</name>
<evidence type="ECO:0000256" key="7">
    <source>
        <dbReference type="SAM" id="Phobius"/>
    </source>
</evidence>
<feature type="transmembrane region" description="Helical" evidence="7">
    <location>
        <begin position="398"/>
        <end position="421"/>
    </location>
</feature>
<feature type="transmembrane region" description="Helical" evidence="7">
    <location>
        <begin position="69"/>
        <end position="100"/>
    </location>
</feature>
<evidence type="ECO:0000313" key="10">
    <source>
        <dbReference type="Proteomes" id="UP000053593"/>
    </source>
</evidence>
<keyword evidence="10" id="KW-1185">Reference proteome</keyword>
<dbReference type="InterPro" id="IPR004841">
    <property type="entry name" value="AA-permease/SLC12A_dom"/>
</dbReference>
<feature type="domain" description="Amino acid permease/ SLC12A" evidence="8">
    <location>
        <begin position="38"/>
        <end position="499"/>
    </location>
</feature>
<dbReference type="EMBL" id="KN834865">
    <property type="protein sequence ID" value="KIK51370.1"/>
    <property type="molecule type" value="Genomic_DNA"/>
</dbReference>
<dbReference type="AlphaFoldDB" id="A0A0D0AMA4"/>
<protein>
    <recommendedName>
        <fullName evidence="8">Amino acid permease/ SLC12A domain-containing protein</fullName>
    </recommendedName>
</protein>
<keyword evidence="2" id="KW-0813">Transport</keyword>
<proteinExistence type="predicted"/>
<dbReference type="Proteomes" id="UP000053593">
    <property type="component" value="Unassembled WGS sequence"/>
</dbReference>
<dbReference type="PANTHER" id="PTHR43341:SF20">
    <property type="entry name" value="AAT FAMILY AMINO ACID TRANSPORTER"/>
    <property type="match status" value="1"/>
</dbReference>
<evidence type="ECO:0000256" key="4">
    <source>
        <dbReference type="ARBA" id="ARBA00022970"/>
    </source>
</evidence>
<dbReference type="GO" id="GO:0016020">
    <property type="term" value="C:membrane"/>
    <property type="evidence" value="ECO:0007669"/>
    <property type="project" value="UniProtKB-SubCell"/>
</dbReference>
<dbReference type="PROSITE" id="PS00218">
    <property type="entry name" value="AMINO_ACID_PERMEASE_1"/>
    <property type="match status" value="1"/>
</dbReference>
<reference evidence="9 10" key="1">
    <citation type="submission" date="2014-04" db="EMBL/GenBank/DDBJ databases">
        <title>Evolutionary Origins and Diversification of the Mycorrhizal Mutualists.</title>
        <authorList>
            <consortium name="DOE Joint Genome Institute"/>
            <consortium name="Mycorrhizal Genomics Consortium"/>
            <person name="Kohler A."/>
            <person name="Kuo A."/>
            <person name="Nagy L.G."/>
            <person name="Floudas D."/>
            <person name="Copeland A."/>
            <person name="Barry K.W."/>
            <person name="Cichocki N."/>
            <person name="Veneault-Fourrey C."/>
            <person name="LaButti K."/>
            <person name="Lindquist E.A."/>
            <person name="Lipzen A."/>
            <person name="Lundell T."/>
            <person name="Morin E."/>
            <person name="Murat C."/>
            <person name="Riley R."/>
            <person name="Ohm R."/>
            <person name="Sun H."/>
            <person name="Tunlid A."/>
            <person name="Henrissat B."/>
            <person name="Grigoriev I.V."/>
            <person name="Hibbett D.S."/>
            <person name="Martin F."/>
        </authorList>
    </citation>
    <scope>NUCLEOTIDE SEQUENCE [LARGE SCALE GENOMIC DNA]</scope>
    <source>
        <strain evidence="9 10">FD-317 M1</strain>
    </source>
</reference>
<evidence type="ECO:0000313" key="9">
    <source>
        <dbReference type="EMBL" id="KIK51370.1"/>
    </source>
</evidence>
<keyword evidence="3 7" id="KW-0812">Transmembrane</keyword>
<feature type="transmembrane region" description="Helical" evidence="7">
    <location>
        <begin position="175"/>
        <end position="195"/>
    </location>
</feature>
<feature type="transmembrane region" description="Helical" evidence="7">
    <location>
        <begin position="120"/>
        <end position="141"/>
    </location>
</feature>
<dbReference type="InterPro" id="IPR050524">
    <property type="entry name" value="APC_YAT"/>
</dbReference>
<feature type="transmembrane region" description="Helical" evidence="7">
    <location>
        <begin position="478"/>
        <end position="496"/>
    </location>
</feature>
<feature type="transmembrane region" description="Helical" evidence="7">
    <location>
        <begin position="441"/>
        <end position="466"/>
    </location>
</feature>
<keyword evidence="4" id="KW-0029">Amino-acid transport</keyword>
<organism evidence="9 10">
    <name type="scientific">Collybiopsis luxurians FD-317 M1</name>
    <dbReference type="NCBI Taxonomy" id="944289"/>
    <lineage>
        <taxon>Eukaryota</taxon>
        <taxon>Fungi</taxon>
        <taxon>Dikarya</taxon>
        <taxon>Basidiomycota</taxon>
        <taxon>Agaricomycotina</taxon>
        <taxon>Agaricomycetes</taxon>
        <taxon>Agaricomycetidae</taxon>
        <taxon>Agaricales</taxon>
        <taxon>Marasmiineae</taxon>
        <taxon>Omphalotaceae</taxon>
        <taxon>Collybiopsis</taxon>
        <taxon>Collybiopsis luxurians</taxon>
    </lineage>
</organism>
<sequence length="537" mass="58789">MASEYKDEKAASVSDVESNVAPAFDGHGALHRQLKNRHIAMISIGGVIGTGLFLGSAKSLADGGPVGLLLGYLVVGTVCWATMISLGEMVAFLPISGGHIKLAERFVDPALSFTMGWNYWYTWAITLPTELSAAAVLINYWDKNVQLNYAWITICIAVVIAINLCGAGVYGEAEFIFASIKVLTITGLIILGLVLDLGGGPNHDRIGFRYWKNPGPFVQYNGIAGNTGRFLGWWAVISRAAFSFIGTEIVAIAAGEAKNPRRNLPKAIKRVYIRILLFYIGGVWMIGWLVPSTDDRLHLGTGTAAASPFVIAIQNAGIKGLPSLINACLLSSAWSAASSDLYTASRALYGLALARNAPSIFLKTSRRGLPYISLAFCAAFAFLAYMGVKAGSGTVFNWFANMISIAGLMTWFGINLIYIRFHKGMKVQGFNRSKLPYIAPLQPYAAWYGLFMTFIFCLFSGFSVFLKGNWDVANFVTNYLPFVLFPILYVGARIYYKQPPVRAEDMDFVSDIAAIEAADHDDPPPRNRMEAFWQWLM</sequence>
<accession>A0A0D0AMA4</accession>
<dbReference type="InterPro" id="IPR004840">
    <property type="entry name" value="Amino_acid_permease_CS"/>
</dbReference>
<dbReference type="OrthoDB" id="10062876at2759"/>
<evidence type="ECO:0000256" key="5">
    <source>
        <dbReference type="ARBA" id="ARBA00022989"/>
    </source>
</evidence>